<dbReference type="GO" id="GO:0009922">
    <property type="term" value="F:fatty acid elongase activity"/>
    <property type="evidence" value="ECO:0007669"/>
    <property type="project" value="InterPro"/>
</dbReference>
<evidence type="ECO:0000256" key="1">
    <source>
        <dbReference type="ARBA" id="ARBA00004141"/>
    </source>
</evidence>
<dbReference type="eggNOG" id="KOG3072">
    <property type="taxonomic scope" value="Eukaryota"/>
</dbReference>
<keyword evidence="9 11" id="KW-0472">Membrane</keyword>
<evidence type="ECO:0000313" key="12">
    <source>
        <dbReference type="EMBL" id="CAD5228011.1"/>
    </source>
</evidence>
<feature type="transmembrane region" description="Helical" evidence="11">
    <location>
        <begin position="23"/>
        <end position="43"/>
    </location>
</feature>
<evidence type="ECO:0000256" key="10">
    <source>
        <dbReference type="ARBA" id="ARBA00023160"/>
    </source>
</evidence>
<keyword evidence="15" id="KW-1185">Reference proteome</keyword>
<keyword evidence="4" id="KW-0808">Transferase</keyword>
<feature type="transmembrane region" description="Helical" evidence="11">
    <location>
        <begin position="64"/>
        <end position="83"/>
    </location>
</feature>
<dbReference type="InterPro" id="IPR002076">
    <property type="entry name" value="ELO_fam"/>
</dbReference>
<dbReference type="GO" id="GO:0016020">
    <property type="term" value="C:membrane"/>
    <property type="evidence" value="ECO:0007669"/>
    <property type="project" value="UniProtKB-SubCell"/>
</dbReference>
<feature type="transmembrane region" description="Helical" evidence="11">
    <location>
        <begin position="111"/>
        <end position="131"/>
    </location>
</feature>
<keyword evidence="3" id="KW-0444">Lipid biosynthesis</keyword>
<feature type="transmembrane region" description="Helical" evidence="11">
    <location>
        <begin position="230"/>
        <end position="251"/>
    </location>
</feature>
<dbReference type="WBParaSite" id="BXY_0188200.1">
    <property type="protein sequence ID" value="BXY_0188200.1"/>
    <property type="gene ID" value="BXY_0188200"/>
</dbReference>
<evidence type="ECO:0000313" key="16">
    <source>
        <dbReference type="WBParaSite" id="BXY_0188200.1"/>
    </source>
</evidence>
<evidence type="ECO:0000256" key="7">
    <source>
        <dbReference type="ARBA" id="ARBA00022989"/>
    </source>
</evidence>
<keyword evidence="7 11" id="KW-1133">Transmembrane helix</keyword>
<evidence type="ECO:0000313" key="14">
    <source>
        <dbReference type="Proteomes" id="UP000095284"/>
    </source>
</evidence>
<name>A0A1I7RME7_BURXY</name>
<accession>A0A1I7RME7</accession>
<evidence type="ECO:0000256" key="5">
    <source>
        <dbReference type="ARBA" id="ARBA00022692"/>
    </source>
</evidence>
<evidence type="ECO:0000313" key="15">
    <source>
        <dbReference type="Proteomes" id="UP000659654"/>
    </source>
</evidence>
<keyword evidence="10" id="KW-0275">Fatty acid biosynthesis</keyword>
<dbReference type="AlphaFoldDB" id="A0A1I7RME7"/>
<feature type="transmembrane region" description="Helical" evidence="11">
    <location>
        <begin position="143"/>
        <end position="165"/>
    </location>
</feature>
<comment type="subcellular location">
    <subcellularLocation>
        <location evidence="1">Membrane</location>
        <topology evidence="1">Multi-pass membrane protein</topology>
    </subcellularLocation>
</comment>
<sequence>MWSVEQLPRHYYGRHNTVAKYDYLLSLRAYLLFIEVFYALIAWKMTRRSRTYACIPDWLEYLTIFWNGMNASLAFYVVVLMLPEFQEALGNGWYFTVCKVGNLYTDKFSGYGIYVYCISSIFRMGDVVLMSARGTRPTILHHLYRMVLPLWGLYSFYTAGSIFRISPFLNSITNFLMHAYHSTTDIWPPARAAGRYVAALQIIQCIIVLGSMTSLFAYIADEMPCETNLYALPVHFALVCGFLALAAKLFAEKYVNFGGRNKNKVKGC</sequence>
<evidence type="ECO:0000256" key="6">
    <source>
        <dbReference type="ARBA" id="ARBA00022832"/>
    </source>
</evidence>
<evidence type="ECO:0000256" key="4">
    <source>
        <dbReference type="ARBA" id="ARBA00022679"/>
    </source>
</evidence>
<evidence type="ECO:0000313" key="13">
    <source>
        <dbReference type="EMBL" id="CAG9118420.1"/>
    </source>
</evidence>
<dbReference type="Proteomes" id="UP000582659">
    <property type="component" value="Unassembled WGS sequence"/>
</dbReference>
<dbReference type="UniPathway" id="UPA00094"/>
<keyword evidence="8" id="KW-0443">Lipid metabolism</keyword>
<organism evidence="14 16">
    <name type="scientific">Bursaphelenchus xylophilus</name>
    <name type="common">Pinewood nematode worm</name>
    <name type="synonym">Aphelenchoides xylophilus</name>
    <dbReference type="NCBI Taxonomy" id="6326"/>
    <lineage>
        <taxon>Eukaryota</taxon>
        <taxon>Metazoa</taxon>
        <taxon>Ecdysozoa</taxon>
        <taxon>Nematoda</taxon>
        <taxon>Chromadorea</taxon>
        <taxon>Rhabditida</taxon>
        <taxon>Tylenchina</taxon>
        <taxon>Tylenchomorpha</taxon>
        <taxon>Aphelenchoidea</taxon>
        <taxon>Aphelenchoididae</taxon>
        <taxon>Bursaphelenchus</taxon>
    </lineage>
</organism>
<dbReference type="EMBL" id="CAJFCV020000004">
    <property type="protein sequence ID" value="CAG9118420.1"/>
    <property type="molecule type" value="Genomic_DNA"/>
</dbReference>
<evidence type="ECO:0000256" key="2">
    <source>
        <dbReference type="ARBA" id="ARBA00005194"/>
    </source>
</evidence>
<reference evidence="16" key="1">
    <citation type="submission" date="2016-11" db="UniProtKB">
        <authorList>
            <consortium name="WormBaseParasite"/>
        </authorList>
    </citation>
    <scope>IDENTIFICATION</scope>
</reference>
<dbReference type="Pfam" id="PF01151">
    <property type="entry name" value="ELO"/>
    <property type="match status" value="1"/>
</dbReference>
<reference evidence="13" key="2">
    <citation type="submission" date="2020-08" db="EMBL/GenBank/DDBJ databases">
        <authorList>
            <person name="Kikuchi T."/>
        </authorList>
    </citation>
    <scope>NUCLEOTIDE SEQUENCE</scope>
    <source>
        <strain evidence="12">Ka4C1</strain>
    </source>
</reference>
<evidence type="ECO:0000256" key="3">
    <source>
        <dbReference type="ARBA" id="ARBA00022516"/>
    </source>
</evidence>
<dbReference type="Proteomes" id="UP000095284">
    <property type="component" value="Unplaced"/>
</dbReference>
<gene>
    <name evidence="12" type="ORF">BXYJ_LOCUS10231</name>
</gene>
<keyword evidence="6" id="KW-0276">Fatty acid metabolism</keyword>
<evidence type="ECO:0000256" key="11">
    <source>
        <dbReference type="SAM" id="Phobius"/>
    </source>
</evidence>
<protein>
    <submittedName>
        <fullName evidence="12">(pine wood nematode) hypothetical protein</fullName>
    </submittedName>
    <submittedName>
        <fullName evidence="16">Elongation of very long chain fatty acids protein</fullName>
    </submittedName>
</protein>
<dbReference type="EMBL" id="CAJFDI010000004">
    <property type="protein sequence ID" value="CAD5228011.1"/>
    <property type="molecule type" value="Genomic_DNA"/>
</dbReference>
<keyword evidence="5 11" id="KW-0812">Transmembrane</keyword>
<evidence type="ECO:0000256" key="9">
    <source>
        <dbReference type="ARBA" id="ARBA00023136"/>
    </source>
</evidence>
<proteinExistence type="predicted"/>
<feature type="transmembrane region" description="Helical" evidence="11">
    <location>
        <begin position="196"/>
        <end position="218"/>
    </location>
</feature>
<comment type="pathway">
    <text evidence="2">Lipid metabolism; fatty acid biosynthesis.</text>
</comment>
<dbReference type="Proteomes" id="UP000659654">
    <property type="component" value="Unassembled WGS sequence"/>
</dbReference>
<dbReference type="GO" id="GO:0006633">
    <property type="term" value="P:fatty acid biosynthetic process"/>
    <property type="evidence" value="ECO:0007669"/>
    <property type="project" value="UniProtKB-UniPathway"/>
</dbReference>
<evidence type="ECO:0000256" key="8">
    <source>
        <dbReference type="ARBA" id="ARBA00023098"/>
    </source>
</evidence>